<protein>
    <submittedName>
        <fullName evidence="1">Uncharacterized protein</fullName>
    </submittedName>
</protein>
<organism evidence="1 2">
    <name type="scientific">Plakobranchus ocellatus</name>
    <dbReference type="NCBI Taxonomy" id="259542"/>
    <lineage>
        <taxon>Eukaryota</taxon>
        <taxon>Metazoa</taxon>
        <taxon>Spiralia</taxon>
        <taxon>Lophotrochozoa</taxon>
        <taxon>Mollusca</taxon>
        <taxon>Gastropoda</taxon>
        <taxon>Heterobranchia</taxon>
        <taxon>Euthyneura</taxon>
        <taxon>Panpulmonata</taxon>
        <taxon>Sacoglossa</taxon>
        <taxon>Placobranchoidea</taxon>
        <taxon>Plakobranchidae</taxon>
        <taxon>Plakobranchus</taxon>
    </lineage>
</organism>
<keyword evidence="2" id="KW-1185">Reference proteome</keyword>
<proteinExistence type="predicted"/>
<evidence type="ECO:0000313" key="2">
    <source>
        <dbReference type="Proteomes" id="UP000735302"/>
    </source>
</evidence>
<sequence>MQRCAVCSARPGLEKHTSASFTVNTLGRDNRMTSRSVGVRGNGSFCLGVYLILDSPPVELVGLLACLSLTPDLVLYLAPPAPGSTWPETETSRA</sequence>
<dbReference type="Proteomes" id="UP000735302">
    <property type="component" value="Unassembled WGS sequence"/>
</dbReference>
<gene>
    <name evidence="1" type="ORF">PoB_000165900</name>
</gene>
<dbReference type="AlphaFoldDB" id="A0AAV3XYY4"/>
<accession>A0AAV3XYY4</accession>
<dbReference type="EMBL" id="BLXT01000255">
    <property type="protein sequence ID" value="GFN75153.1"/>
    <property type="molecule type" value="Genomic_DNA"/>
</dbReference>
<reference evidence="1 2" key="1">
    <citation type="journal article" date="2021" name="Elife">
        <title>Chloroplast acquisition without the gene transfer in kleptoplastic sea slugs, Plakobranchus ocellatus.</title>
        <authorList>
            <person name="Maeda T."/>
            <person name="Takahashi S."/>
            <person name="Yoshida T."/>
            <person name="Shimamura S."/>
            <person name="Takaki Y."/>
            <person name="Nagai Y."/>
            <person name="Toyoda A."/>
            <person name="Suzuki Y."/>
            <person name="Arimoto A."/>
            <person name="Ishii H."/>
            <person name="Satoh N."/>
            <person name="Nishiyama T."/>
            <person name="Hasebe M."/>
            <person name="Maruyama T."/>
            <person name="Minagawa J."/>
            <person name="Obokata J."/>
            <person name="Shigenobu S."/>
        </authorList>
    </citation>
    <scope>NUCLEOTIDE SEQUENCE [LARGE SCALE GENOMIC DNA]</scope>
</reference>
<evidence type="ECO:0000313" key="1">
    <source>
        <dbReference type="EMBL" id="GFN75153.1"/>
    </source>
</evidence>
<comment type="caution">
    <text evidence="1">The sequence shown here is derived from an EMBL/GenBank/DDBJ whole genome shotgun (WGS) entry which is preliminary data.</text>
</comment>
<name>A0AAV3XYY4_9GAST</name>